<dbReference type="HAMAP" id="MF_01810">
    <property type="entry name" value="YidC_type1"/>
    <property type="match status" value="1"/>
</dbReference>
<dbReference type="GO" id="GO:0015031">
    <property type="term" value="P:protein transport"/>
    <property type="evidence" value="ECO:0007669"/>
    <property type="project" value="UniProtKB-KW"/>
</dbReference>
<dbReference type="GO" id="GO:0051205">
    <property type="term" value="P:protein insertion into membrane"/>
    <property type="evidence" value="ECO:0007669"/>
    <property type="project" value="TreeGrafter"/>
</dbReference>
<dbReference type="eggNOG" id="COG0706">
    <property type="taxonomic scope" value="Bacteria"/>
</dbReference>
<feature type="transmembrane region" description="Helical" evidence="13">
    <location>
        <begin position="219"/>
        <end position="240"/>
    </location>
</feature>
<keyword evidence="9 13" id="KW-0472">Membrane</keyword>
<dbReference type="KEGG" id="kol:Kole_0255"/>
<dbReference type="STRING" id="521045.Kole_0255"/>
<evidence type="ECO:0000256" key="8">
    <source>
        <dbReference type="ARBA" id="ARBA00022989"/>
    </source>
</evidence>
<keyword evidence="6 13" id="KW-0812">Transmembrane</keyword>
<comment type="function">
    <text evidence="13">Required for the insertion and/or proper folding and/or complex formation of integral membrane proteins into the membrane. Involved in integration of membrane proteins that insert both dependently and independently of the Sec translocase complex, as well as at least some lipoproteins. Aids folding of multispanning membrane proteins.</text>
</comment>
<evidence type="ECO:0000256" key="11">
    <source>
        <dbReference type="ARBA" id="ARBA00033245"/>
    </source>
</evidence>
<dbReference type="OrthoDB" id="9780552at2"/>
<keyword evidence="4 13" id="KW-0813">Transport</keyword>
<dbReference type="HOGENOM" id="CLU_618011_0_0_0"/>
<dbReference type="AlphaFoldDB" id="C5CD36"/>
<protein>
    <recommendedName>
        <fullName evidence="3 13">Membrane protein insertase YidC</fullName>
    </recommendedName>
    <alternativeName>
        <fullName evidence="12 13">Foldase YidC</fullName>
    </alternativeName>
    <alternativeName>
        <fullName evidence="11 13">Membrane integrase YidC</fullName>
    </alternativeName>
    <alternativeName>
        <fullName evidence="13">Membrane protein YidC</fullName>
    </alternativeName>
</protein>
<evidence type="ECO:0000256" key="2">
    <source>
        <dbReference type="ARBA" id="ARBA00010527"/>
    </source>
</evidence>
<dbReference type="NCBIfam" id="TIGR03592">
    <property type="entry name" value="yidC_oxa1_cterm"/>
    <property type="match status" value="1"/>
</dbReference>
<evidence type="ECO:0000256" key="4">
    <source>
        <dbReference type="ARBA" id="ARBA00022448"/>
    </source>
</evidence>
<feature type="transmembrane region" description="Helical" evidence="13">
    <location>
        <begin position="311"/>
        <end position="335"/>
    </location>
</feature>
<feature type="transmembrane region" description="Helical" evidence="13">
    <location>
        <begin position="246"/>
        <end position="265"/>
    </location>
</feature>
<keyword evidence="13" id="KW-0997">Cell inner membrane</keyword>
<evidence type="ECO:0000256" key="9">
    <source>
        <dbReference type="ARBA" id="ARBA00023136"/>
    </source>
</evidence>
<dbReference type="CDD" id="cd19668">
    <property type="entry name" value="TmYidC_peri"/>
    <property type="match status" value="1"/>
</dbReference>
<keyword evidence="5 13" id="KW-1003">Cell membrane</keyword>
<feature type="transmembrane region" description="Helical" evidence="13">
    <location>
        <begin position="355"/>
        <end position="375"/>
    </location>
</feature>
<comment type="similarity">
    <text evidence="2 13">Belongs to the OXA1/ALB3/YidC family. Type 1 subfamily.</text>
</comment>
<name>C5CD36_KOSOT</name>
<dbReference type="EMBL" id="CP001634">
    <property type="protein sequence ID" value="ACR78980.1"/>
    <property type="molecule type" value="Genomic_DNA"/>
</dbReference>
<evidence type="ECO:0000256" key="1">
    <source>
        <dbReference type="ARBA" id="ARBA00004429"/>
    </source>
</evidence>
<dbReference type="PANTHER" id="PTHR12428">
    <property type="entry name" value="OXA1"/>
    <property type="match status" value="1"/>
</dbReference>
<reference evidence="15 16" key="1">
    <citation type="submission" date="2009-06" db="EMBL/GenBank/DDBJ databases">
        <title>Complete sequence of Thermotogales bacterium TBF 19.5.1.</title>
        <authorList>
            <consortium name="US DOE Joint Genome Institute"/>
            <person name="Lucas S."/>
            <person name="Copeland A."/>
            <person name="Lapidus A."/>
            <person name="Glavina del Rio T."/>
            <person name="Tice H."/>
            <person name="Bruce D."/>
            <person name="Goodwin L."/>
            <person name="Pitluck S."/>
            <person name="Chertkov O."/>
            <person name="Brettin T."/>
            <person name="Detter J.C."/>
            <person name="Han C."/>
            <person name="Schmutz J."/>
            <person name="Larimer F."/>
            <person name="Land M."/>
            <person name="Hauser L."/>
            <person name="Kyrpides N."/>
            <person name="Ovchinnikova G."/>
            <person name="Noll K."/>
        </authorList>
    </citation>
    <scope>NUCLEOTIDE SEQUENCE [LARGE SCALE GENOMIC DNA]</scope>
    <source>
        <strain evidence="16">ATCC BAA-1733 / DSM 21960 / TBF 19.5.1</strain>
    </source>
</reference>
<dbReference type="InterPro" id="IPR028055">
    <property type="entry name" value="YidC/Oxa/ALB_C"/>
</dbReference>
<keyword evidence="16" id="KW-1185">Reference proteome</keyword>
<accession>C5CD36</accession>
<feature type="transmembrane region" description="Helical" evidence="13">
    <location>
        <begin position="382"/>
        <end position="399"/>
    </location>
</feature>
<evidence type="ECO:0000259" key="14">
    <source>
        <dbReference type="Pfam" id="PF02096"/>
    </source>
</evidence>
<evidence type="ECO:0000256" key="10">
    <source>
        <dbReference type="ARBA" id="ARBA00023186"/>
    </source>
</evidence>
<keyword evidence="10 13" id="KW-0143">Chaperone</keyword>
<evidence type="ECO:0000256" key="13">
    <source>
        <dbReference type="HAMAP-Rule" id="MF_01810"/>
    </source>
</evidence>
<evidence type="ECO:0000256" key="3">
    <source>
        <dbReference type="ARBA" id="ARBA00015325"/>
    </source>
</evidence>
<keyword evidence="7 13" id="KW-0653">Protein transport</keyword>
<organism evidence="15 16">
    <name type="scientific">Kosmotoga olearia (strain ATCC BAA-1733 / DSM 21960 / TBF 19.5.1)</name>
    <dbReference type="NCBI Taxonomy" id="521045"/>
    <lineage>
        <taxon>Bacteria</taxon>
        <taxon>Thermotogati</taxon>
        <taxon>Thermotogota</taxon>
        <taxon>Thermotogae</taxon>
        <taxon>Kosmotogales</taxon>
        <taxon>Kosmotogaceae</taxon>
        <taxon>Kosmotoga</taxon>
    </lineage>
</organism>
<gene>
    <name evidence="13" type="primary">yidC</name>
    <name evidence="15" type="ordered locus">Kole_0255</name>
</gene>
<dbReference type="GO" id="GO:0032977">
    <property type="term" value="F:membrane insertase activity"/>
    <property type="evidence" value="ECO:0007669"/>
    <property type="project" value="InterPro"/>
</dbReference>
<dbReference type="GO" id="GO:0005886">
    <property type="term" value="C:plasma membrane"/>
    <property type="evidence" value="ECO:0007669"/>
    <property type="project" value="UniProtKB-SubCell"/>
</dbReference>
<dbReference type="PANTHER" id="PTHR12428:SF65">
    <property type="entry name" value="CYTOCHROME C OXIDASE ASSEMBLY PROTEIN COX18, MITOCHONDRIAL"/>
    <property type="match status" value="1"/>
</dbReference>
<dbReference type="CDD" id="cd20070">
    <property type="entry name" value="5TM_YidC_Alb3"/>
    <property type="match status" value="1"/>
</dbReference>
<dbReference type="RefSeq" id="WP_012744767.1">
    <property type="nucleotide sequence ID" value="NC_012785.1"/>
</dbReference>
<evidence type="ECO:0000256" key="7">
    <source>
        <dbReference type="ARBA" id="ARBA00022927"/>
    </source>
</evidence>
<proteinExistence type="inferred from homology"/>
<evidence type="ECO:0000313" key="15">
    <source>
        <dbReference type="EMBL" id="ACR78980.1"/>
    </source>
</evidence>
<evidence type="ECO:0000256" key="12">
    <source>
        <dbReference type="ARBA" id="ARBA00033342"/>
    </source>
</evidence>
<comment type="subunit">
    <text evidence="13">Interacts with the Sec translocase complex via SecD. Specifically interacts with transmembrane segments of nascent integral membrane proteins during membrane integration.</text>
</comment>
<dbReference type="Pfam" id="PF02096">
    <property type="entry name" value="60KD_IMP"/>
    <property type="match status" value="1"/>
</dbReference>
<comment type="subcellular location">
    <subcellularLocation>
        <location evidence="1 13">Cell inner membrane</location>
        <topology evidence="1 13">Multi-pass membrane protein</topology>
    </subcellularLocation>
</comment>
<dbReference type="InterPro" id="IPR001708">
    <property type="entry name" value="YidC/ALB3/OXA1/COX18"/>
</dbReference>
<feature type="domain" description="Membrane insertase YidC/Oxa/ALB C-terminal" evidence="14">
    <location>
        <begin position="246"/>
        <end position="424"/>
    </location>
</feature>
<reference evidence="15 16" key="2">
    <citation type="journal article" date="2011" name="J. Bacteriol.">
        <title>Genome Sequence of Kosmotoga olearia Strain TBF 19.5.1, a Thermophilic Bacterium with a Wide Growth Temperature Range, Isolated from the Troll B Oil Platform in the North Sea.</title>
        <authorList>
            <person name="Swithers K.S."/>
            <person name="Dipippo J.L."/>
            <person name="Bruce D.C."/>
            <person name="Detter C."/>
            <person name="Tapia R."/>
            <person name="Han S."/>
            <person name="Goodwin L.A."/>
            <person name="Han J."/>
            <person name="Woyke T."/>
            <person name="Pitluck S."/>
            <person name="Pennacchio L."/>
            <person name="Nolan M."/>
            <person name="Mikhailova N."/>
            <person name="Land M.L."/>
            <person name="Nesbo C.L."/>
            <person name="Gogarten J.P."/>
            <person name="Noll K.M."/>
        </authorList>
    </citation>
    <scope>NUCLEOTIDE SEQUENCE [LARGE SCALE GENOMIC DNA]</scope>
    <source>
        <strain evidence="16">ATCC BAA-1733 / DSM 21960 / TBF 19.5.1</strain>
    </source>
</reference>
<dbReference type="InterPro" id="IPR019998">
    <property type="entry name" value="Membr_insert_YidC"/>
</dbReference>
<keyword evidence="8 13" id="KW-1133">Transmembrane helix</keyword>
<dbReference type="InterPro" id="IPR047196">
    <property type="entry name" value="YidC_ALB_C"/>
</dbReference>
<evidence type="ECO:0000256" key="5">
    <source>
        <dbReference type="ARBA" id="ARBA00022475"/>
    </source>
</evidence>
<dbReference type="Proteomes" id="UP000002382">
    <property type="component" value="Chromosome"/>
</dbReference>
<evidence type="ECO:0000256" key="6">
    <source>
        <dbReference type="ARBA" id="ARBA00022692"/>
    </source>
</evidence>
<sequence>MRKITALFFILVVLFASVLLGSEMTTKEGTDTLTISSKTFTIVLNTRLGVLDDIRINVDRKVVDIYTYYPEDPDGYNVYGSNGELIPISFSYEEDENGNILVYFFYDSGTKTFVVKNDPYYDFDIILSFSEEITAVSVPYISEINQKVHPNFFITYAKPDKQKTVCISYSEEGRFDVKRFYPNSGRATISAFAGPVKLIHISEAFPEIYEEIKKDLEEFGAIGFTSYIFHGLVAFLYWLYKLTKSFGWAIILFTIVVRLVLYPLYHLQTKSMIQMRAVQPEIEKIKKKYKDPQKQQQALTKLYREKNINPATGCLTLLIQLPVFFVLYAVIRYFGEMFAYSPKFLIWSDLSTGGFVINLPFIIITILAGFYMSLFTSQDPRAARQGMIFNVMFPFLFYSFPSGLFLYYTTNTVIQMLITIYVYRKFGIKKLTVREVLGLPPKPVK</sequence>
<evidence type="ECO:0000313" key="16">
    <source>
        <dbReference type="Proteomes" id="UP000002382"/>
    </source>
</evidence>